<dbReference type="SMART" id="SM00350">
    <property type="entry name" value="MCM"/>
    <property type="match status" value="1"/>
</dbReference>
<dbReference type="GO" id="GO:1990518">
    <property type="term" value="F:single-stranded 3'-5' DNA helicase activity"/>
    <property type="evidence" value="ECO:0007669"/>
    <property type="project" value="EnsemblFungi"/>
</dbReference>
<feature type="region of interest" description="Disordered" evidence="16">
    <location>
        <begin position="1"/>
        <end position="138"/>
    </location>
</feature>
<gene>
    <name evidence="18" type="ORF">AO440_003356</name>
</gene>
<feature type="compositionally biased region" description="Polar residues" evidence="16">
    <location>
        <begin position="64"/>
        <end position="76"/>
    </location>
</feature>
<feature type="region of interest" description="Disordered" evidence="16">
    <location>
        <begin position="145"/>
        <end position="164"/>
    </location>
</feature>
<dbReference type="GO" id="GO:0033679">
    <property type="term" value="F:3'-5' DNA/RNA helicase activity"/>
    <property type="evidence" value="ECO:0007669"/>
    <property type="project" value="EnsemblFungi"/>
</dbReference>
<dbReference type="PROSITE" id="PS50051">
    <property type="entry name" value="MCM_2"/>
    <property type="match status" value="1"/>
</dbReference>
<feature type="compositionally biased region" description="Low complexity" evidence="16">
    <location>
        <begin position="147"/>
        <end position="162"/>
    </location>
</feature>
<evidence type="ECO:0000256" key="14">
    <source>
        <dbReference type="RuleBase" id="RU004070"/>
    </source>
</evidence>
<dbReference type="Gene3D" id="3.30.1640.10">
    <property type="entry name" value="mini-chromosome maintenance (MCM) complex, chain A, domain 1"/>
    <property type="match status" value="1"/>
</dbReference>
<dbReference type="GO" id="GO:0005737">
    <property type="term" value="C:cytoplasm"/>
    <property type="evidence" value="ECO:0007669"/>
    <property type="project" value="EnsemblFungi"/>
</dbReference>
<keyword evidence="5 15" id="KW-0235">DNA replication</keyword>
<evidence type="ECO:0000256" key="12">
    <source>
        <dbReference type="ARBA" id="ARBA00047995"/>
    </source>
</evidence>
<feature type="compositionally biased region" description="Polar residues" evidence="16">
    <location>
        <begin position="108"/>
        <end position="123"/>
    </location>
</feature>
<dbReference type="Pfam" id="PF21128">
    <property type="entry name" value="WHD_MCM4"/>
    <property type="match status" value="1"/>
</dbReference>
<dbReference type="FunFam" id="3.30.1640.10:FF:000011">
    <property type="entry name" value="DNA helicase"/>
    <property type="match status" value="1"/>
</dbReference>
<dbReference type="Gene3D" id="2.40.50.140">
    <property type="entry name" value="Nucleic acid-binding proteins"/>
    <property type="match status" value="1"/>
</dbReference>
<dbReference type="Pfam" id="PF14551">
    <property type="entry name" value="MCM_N"/>
    <property type="match status" value="1"/>
</dbReference>
<evidence type="ECO:0000313" key="18">
    <source>
        <dbReference type="EMBL" id="KTA96385.1"/>
    </source>
</evidence>
<dbReference type="InterPro" id="IPR008047">
    <property type="entry name" value="MCM_4"/>
</dbReference>
<reference evidence="18 19" key="1">
    <citation type="submission" date="2015-10" db="EMBL/GenBank/DDBJ databases">
        <title>Draft genomes sequences of Candida glabrata isolates 1A, 1B, 2A, 2B, 3A and 3B.</title>
        <authorList>
            <person name="Haavelsrud O.E."/>
            <person name="Gaustad P."/>
        </authorList>
    </citation>
    <scope>NUCLEOTIDE SEQUENCE [LARGE SCALE GENOMIC DNA]</scope>
    <source>
        <strain evidence="18">910700640</strain>
    </source>
</reference>
<dbReference type="InterPro" id="IPR027925">
    <property type="entry name" value="MCM_N"/>
</dbReference>
<evidence type="ECO:0000256" key="2">
    <source>
        <dbReference type="ARBA" id="ARBA00008010"/>
    </source>
</evidence>
<dbReference type="Proteomes" id="UP000054886">
    <property type="component" value="Unassembled WGS sequence"/>
</dbReference>
<dbReference type="InterPro" id="IPR027417">
    <property type="entry name" value="P-loop_NTPase"/>
</dbReference>
<dbReference type="Pfam" id="PF17855">
    <property type="entry name" value="MCM_lid"/>
    <property type="match status" value="1"/>
</dbReference>
<dbReference type="VEuPathDB" id="FungiDB:CAGL0K02431g"/>
<dbReference type="PRINTS" id="PR01657">
    <property type="entry name" value="MCMFAMILY"/>
</dbReference>
<comment type="similarity">
    <text evidence="2 14">Belongs to the MCM family.</text>
</comment>
<evidence type="ECO:0000256" key="15">
    <source>
        <dbReference type="RuleBase" id="RU368062"/>
    </source>
</evidence>
<keyword evidence="11 15" id="KW-0539">Nucleus</keyword>
<evidence type="ECO:0000259" key="17">
    <source>
        <dbReference type="PROSITE" id="PS50051"/>
    </source>
</evidence>
<evidence type="ECO:0000256" key="13">
    <source>
        <dbReference type="ARBA" id="ARBA00073498"/>
    </source>
</evidence>
<evidence type="ECO:0000256" key="4">
    <source>
        <dbReference type="ARBA" id="ARBA00022553"/>
    </source>
</evidence>
<feature type="domain" description="MCM C-terminal AAA(+) ATPase" evidence="17">
    <location>
        <begin position="509"/>
        <end position="715"/>
    </location>
</feature>
<dbReference type="GO" id="GO:0009378">
    <property type="term" value="F:four-way junction helicase activity"/>
    <property type="evidence" value="ECO:0007669"/>
    <property type="project" value="EnsemblFungi"/>
</dbReference>
<dbReference type="GO" id="GO:0071162">
    <property type="term" value="C:CMG complex"/>
    <property type="evidence" value="ECO:0007669"/>
    <property type="project" value="EnsemblFungi"/>
</dbReference>
<organism evidence="18 19">
    <name type="scientific">Candida glabrata</name>
    <name type="common">Yeast</name>
    <name type="synonym">Torulopsis glabrata</name>
    <dbReference type="NCBI Taxonomy" id="5478"/>
    <lineage>
        <taxon>Eukaryota</taxon>
        <taxon>Fungi</taxon>
        <taxon>Dikarya</taxon>
        <taxon>Ascomycota</taxon>
        <taxon>Saccharomycotina</taxon>
        <taxon>Saccharomycetes</taxon>
        <taxon>Saccharomycetales</taxon>
        <taxon>Saccharomycetaceae</taxon>
        <taxon>Nakaseomyces</taxon>
    </lineage>
</organism>
<dbReference type="PANTHER" id="PTHR11630">
    <property type="entry name" value="DNA REPLICATION LICENSING FACTOR MCM FAMILY MEMBER"/>
    <property type="match status" value="1"/>
</dbReference>
<comment type="subcellular location">
    <subcellularLocation>
        <location evidence="1">Nucleus</location>
    </subcellularLocation>
</comment>
<dbReference type="VEuPathDB" id="FungiDB:GVI51_K02277"/>
<dbReference type="GO" id="GO:0006267">
    <property type="term" value="P:pre-replicative complex assembly involved in nuclear cell cycle DNA replication"/>
    <property type="evidence" value="ECO:0007669"/>
    <property type="project" value="EnsemblFungi"/>
</dbReference>
<dbReference type="Gene3D" id="1.10.10.10">
    <property type="entry name" value="Winged helix-like DNA-binding domain superfamily/Winged helix DNA-binding domain"/>
    <property type="match status" value="1"/>
</dbReference>
<dbReference type="Pfam" id="PF00493">
    <property type="entry name" value="MCM"/>
    <property type="match status" value="1"/>
</dbReference>
<dbReference type="Gene3D" id="3.40.50.300">
    <property type="entry name" value="P-loop containing nucleotide triphosphate hydrolases"/>
    <property type="match status" value="1"/>
</dbReference>
<dbReference type="VEuPathDB" id="FungiDB:B1J91_K02431g"/>
<keyword evidence="9 14" id="KW-0067">ATP-binding</keyword>
<keyword evidence="7 15" id="KW-0378">Hydrolase</keyword>
<keyword evidence="6 14" id="KW-0547">Nucleotide-binding</keyword>
<dbReference type="Gene3D" id="2.20.28.10">
    <property type="match status" value="1"/>
</dbReference>
<evidence type="ECO:0000256" key="3">
    <source>
        <dbReference type="ARBA" id="ARBA00012551"/>
    </source>
</evidence>
<dbReference type="GO" id="GO:0006279">
    <property type="term" value="P:premeiotic DNA replication"/>
    <property type="evidence" value="ECO:0007669"/>
    <property type="project" value="EnsemblFungi"/>
</dbReference>
<feature type="compositionally biased region" description="Low complexity" evidence="16">
    <location>
        <begin position="34"/>
        <end position="54"/>
    </location>
</feature>
<name>A0A0W0CA14_CANGB</name>
<dbReference type="InterPro" id="IPR031327">
    <property type="entry name" value="MCM"/>
</dbReference>
<dbReference type="GO" id="GO:0043596">
    <property type="term" value="C:nuclear replication fork"/>
    <property type="evidence" value="ECO:0007669"/>
    <property type="project" value="EnsemblFungi"/>
</dbReference>
<dbReference type="GO" id="GO:0003688">
    <property type="term" value="F:DNA replication origin binding"/>
    <property type="evidence" value="ECO:0007669"/>
    <property type="project" value="EnsemblFungi"/>
</dbReference>
<dbReference type="GO" id="GO:0003697">
    <property type="term" value="F:single-stranded DNA binding"/>
    <property type="evidence" value="ECO:0007669"/>
    <property type="project" value="EnsemblFungi"/>
</dbReference>
<keyword evidence="4" id="KW-0597">Phosphoprotein</keyword>
<dbReference type="EMBL" id="LLZZ01000172">
    <property type="protein sequence ID" value="KTA96385.1"/>
    <property type="molecule type" value="Genomic_DNA"/>
</dbReference>
<dbReference type="GO" id="GO:0030875">
    <property type="term" value="C:rDNA protrusion"/>
    <property type="evidence" value="ECO:0007669"/>
    <property type="project" value="EnsemblFungi"/>
</dbReference>
<dbReference type="GO" id="GO:0003682">
    <property type="term" value="F:chromatin binding"/>
    <property type="evidence" value="ECO:0007669"/>
    <property type="project" value="EnsemblFungi"/>
</dbReference>
<proteinExistence type="inferred from homology"/>
<dbReference type="InterPro" id="IPR018525">
    <property type="entry name" value="MCM_CS"/>
</dbReference>
<dbReference type="PhylomeDB" id="A0A0W0CA14"/>
<dbReference type="GO" id="GO:0006271">
    <property type="term" value="P:DNA strand elongation involved in DNA replication"/>
    <property type="evidence" value="ECO:0007669"/>
    <property type="project" value="EnsemblFungi"/>
</dbReference>
<dbReference type="InterPro" id="IPR033762">
    <property type="entry name" value="MCM_OB"/>
</dbReference>
<dbReference type="PANTHER" id="PTHR11630:SF66">
    <property type="entry name" value="DNA REPLICATION LICENSING FACTOR MCM4"/>
    <property type="match status" value="1"/>
</dbReference>
<dbReference type="FunFam" id="2.20.28.10:FF:000003">
    <property type="entry name" value="DNA helicase"/>
    <property type="match status" value="1"/>
</dbReference>
<evidence type="ECO:0000256" key="11">
    <source>
        <dbReference type="ARBA" id="ARBA00023242"/>
    </source>
</evidence>
<dbReference type="SUPFAM" id="SSF50249">
    <property type="entry name" value="Nucleic acid-binding proteins"/>
    <property type="match status" value="1"/>
</dbReference>
<dbReference type="GO" id="GO:0097373">
    <property type="term" value="C:MCM core complex"/>
    <property type="evidence" value="ECO:0007669"/>
    <property type="project" value="EnsemblFungi"/>
</dbReference>
<evidence type="ECO:0000256" key="10">
    <source>
        <dbReference type="ARBA" id="ARBA00023125"/>
    </source>
</evidence>
<dbReference type="OMA" id="AFFKCNV"/>
<evidence type="ECO:0000256" key="1">
    <source>
        <dbReference type="ARBA" id="ARBA00004123"/>
    </source>
</evidence>
<dbReference type="SUPFAM" id="SSF52540">
    <property type="entry name" value="P-loop containing nucleoside triphosphate hydrolases"/>
    <property type="match status" value="1"/>
</dbReference>
<feature type="compositionally biased region" description="Polar residues" evidence="16">
    <location>
        <begin position="16"/>
        <end position="29"/>
    </location>
</feature>
<dbReference type="GO" id="GO:0016887">
    <property type="term" value="F:ATP hydrolysis activity"/>
    <property type="evidence" value="ECO:0007669"/>
    <property type="project" value="EnsemblFungi"/>
</dbReference>
<dbReference type="PROSITE" id="PS00847">
    <property type="entry name" value="MCM_1"/>
    <property type="match status" value="1"/>
</dbReference>
<protein>
    <recommendedName>
        <fullName evidence="13 15">DNA replication licensing factor MCM4</fullName>
        <ecNumber evidence="3 15">3.6.4.12</ecNumber>
    </recommendedName>
</protein>
<dbReference type="EC" id="3.6.4.12" evidence="3 15"/>
<accession>A0A0W0CA14</accession>
<dbReference type="GO" id="GO:0000727">
    <property type="term" value="P:double-strand break repair via break-induced replication"/>
    <property type="evidence" value="ECO:0007669"/>
    <property type="project" value="EnsemblFungi"/>
</dbReference>
<evidence type="ECO:0000313" key="19">
    <source>
        <dbReference type="Proteomes" id="UP000054886"/>
    </source>
</evidence>
<evidence type="ECO:0000256" key="8">
    <source>
        <dbReference type="ARBA" id="ARBA00022806"/>
    </source>
</evidence>
<evidence type="ECO:0000256" key="9">
    <source>
        <dbReference type="ARBA" id="ARBA00022840"/>
    </source>
</evidence>
<dbReference type="Pfam" id="PF17207">
    <property type="entry name" value="MCM_OB"/>
    <property type="match status" value="1"/>
</dbReference>
<keyword evidence="10 14" id="KW-0238">DNA-binding</keyword>
<evidence type="ECO:0000256" key="6">
    <source>
        <dbReference type="ARBA" id="ARBA00022741"/>
    </source>
</evidence>
<keyword evidence="8 15" id="KW-0347">Helicase</keyword>
<evidence type="ECO:0000256" key="7">
    <source>
        <dbReference type="ARBA" id="ARBA00022801"/>
    </source>
</evidence>
<dbReference type="GO" id="GO:0005656">
    <property type="term" value="C:nuclear pre-replicative complex"/>
    <property type="evidence" value="ECO:0007669"/>
    <property type="project" value="EnsemblFungi"/>
</dbReference>
<comment type="function">
    <text evidence="15">Acts as component of the MCM2-7 complex (MCM complex) which is the replicative helicase essential for 'once per cell cycle' DNA replication initiation and elongation in eukaryotic cells. The active ATPase sites in the MCM2-7 ring are formed through the interaction surfaces of two neighboring subunits such that a critical structure of a conserved arginine finger motif is provided in trans relative to the ATP-binding site of the Walker A box of the adjacent subunit. The six ATPase active sites, however, are likely to contribute differentially to the complex helicase activity.</text>
</comment>
<dbReference type="GO" id="GO:1902975">
    <property type="term" value="P:mitotic DNA replication initiation"/>
    <property type="evidence" value="ECO:0007669"/>
    <property type="project" value="TreeGrafter"/>
</dbReference>
<comment type="caution">
    <text evidence="18">The sequence shown here is derived from an EMBL/GenBank/DDBJ whole genome shotgun (WGS) entry which is preliminary data.</text>
</comment>
<dbReference type="InterPro" id="IPR041562">
    <property type="entry name" value="MCM_lid"/>
</dbReference>
<dbReference type="AlphaFoldDB" id="A0A0W0CA14"/>
<evidence type="ECO:0000256" key="5">
    <source>
        <dbReference type="ARBA" id="ARBA00022705"/>
    </source>
</evidence>
<dbReference type="PRINTS" id="PR01660">
    <property type="entry name" value="MCMPROTEIN4"/>
</dbReference>
<dbReference type="VEuPathDB" id="FungiDB:GWK60_K02277"/>
<dbReference type="FunFam" id="3.40.50.300:FF:000217">
    <property type="entry name" value="DNA helicase"/>
    <property type="match status" value="1"/>
</dbReference>
<dbReference type="GO" id="GO:0042555">
    <property type="term" value="C:MCM complex"/>
    <property type="evidence" value="ECO:0007669"/>
    <property type="project" value="UniProtKB-UniRule"/>
</dbReference>
<dbReference type="InterPro" id="IPR036388">
    <property type="entry name" value="WH-like_DNA-bd_sf"/>
</dbReference>
<dbReference type="CDD" id="cd17755">
    <property type="entry name" value="MCM4"/>
    <property type="match status" value="1"/>
</dbReference>
<sequence>MSNNPSSPVMGPIDEGSSSPGRNQPSSMGPNGDPSSPALFFNSSSSQPQGDSQPVAPSSPIHFPSSSNRPMSSDVHSQGRRSNRNHLAANRSSALGRFSDYGSDRQVLHSSSSNMGGYPSQRTNLRRNDIHASDLSSPRRIVDFDSRSGIQQPSSSSSSMPSEATEPLRIIWGTNVSIQECANSFRNFLMSFKYKYRRVLDGKTDITDDEAEEELYYVKQLNEMRELGTSNLNLDARNLLAFKQTEELYYQLLNYPQEVISIMDQTIKDCMVSLVVDNQLEHELDEIESKFYKVRPYNVETQKGMRELNPNDIDKLISLKGLVLRATPVIPDMKVAFFKCNICDHTMAVEIDRGVIQEPARCERVDCNEANSMTLIHNRCSFADKQVIKLQETPDLVPDGQTPHSVSLCVYDELVDSCRAGDRIEVTGTFRSIPIKANSRQRVLKSLYKTYIDVVHVKKVSNTRIGVDVSTIEQELLQNKLDNNDVEEVRQISDAEIEKIKQVAQRPDLYDLLARSIAPSIYELDDVKKGILLQLFGGTNKTFKKGGRYRGDINILLCGDPSTSKSQILQYVHKIAPRGVYTSGKGSSAVGLTAYVTRDVDSKQLVLESGALVLSDGGICCIDEFDKMSESTRSVLHEVMEQQTISVAKAGIITTLNARSSILASANPIGSRYNPNLPVTENIDLPPPLLSRFDLVYIILDKVDESTDRDLAKHLTSLYLEDKPAHVTTDDVLPIDFLTQYINYVKQNVHPLVTEQAKNELVKAYVGMRKMGDDSRSDEKRITATTRQLESMIRLSEAHAKMRLSSTVDLEDVREAVRLMKSAIKDYATDPKTGKIDMNLVQTGKSVIQRKLQEDLAREIIRILKEYPADSMSFNELIKQINEQAQDRVEPSQVSSTLSRLQQEDKVIILGEGVRRSVRLNIRV</sequence>
<comment type="subunit">
    <text evidence="15">Component of the MCM2-7 complex.</text>
</comment>
<comment type="catalytic activity">
    <reaction evidence="12 15">
        <text>ATP + H2O = ADP + phosphate + H(+)</text>
        <dbReference type="Rhea" id="RHEA:13065"/>
        <dbReference type="ChEBI" id="CHEBI:15377"/>
        <dbReference type="ChEBI" id="CHEBI:15378"/>
        <dbReference type="ChEBI" id="CHEBI:30616"/>
        <dbReference type="ChEBI" id="CHEBI:43474"/>
        <dbReference type="ChEBI" id="CHEBI:456216"/>
        <dbReference type="EC" id="3.6.4.12"/>
    </reaction>
</comment>
<evidence type="ECO:0000256" key="16">
    <source>
        <dbReference type="SAM" id="MobiDB-lite"/>
    </source>
</evidence>
<dbReference type="InterPro" id="IPR001208">
    <property type="entry name" value="MCM_dom"/>
</dbReference>
<dbReference type="GO" id="GO:0005524">
    <property type="term" value="F:ATP binding"/>
    <property type="evidence" value="ECO:0007669"/>
    <property type="project" value="UniProtKB-UniRule"/>
</dbReference>
<dbReference type="GO" id="GO:0003727">
    <property type="term" value="F:single-stranded RNA binding"/>
    <property type="evidence" value="ECO:0007669"/>
    <property type="project" value="EnsemblFungi"/>
</dbReference>
<dbReference type="InterPro" id="IPR012340">
    <property type="entry name" value="NA-bd_OB-fold"/>
</dbReference>